<gene>
    <name evidence="1" type="ORF">DPMN_005599</name>
</gene>
<name>A0A9D4RX00_DREPO</name>
<dbReference type="AlphaFoldDB" id="A0A9D4RX00"/>
<accession>A0A9D4RX00</accession>
<dbReference type="InterPro" id="IPR036691">
    <property type="entry name" value="Endo/exonu/phosph_ase_sf"/>
</dbReference>
<reference evidence="1" key="1">
    <citation type="journal article" date="2019" name="bioRxiv">
        <title>The Genome of the Zebra Mussel, Dreissena polymorpha: A Resource for Invasive Species Research.</title>
        <authorList>
            <person name="McCartney M.A."/>
            <person name="Auch B."/>
            <person name="Kono T."/>
            <person name="Mallez S."/>
            <person name="Zhang Y."/>
            <person name="Obille A."/>
            <person name="Becker A."/>
            <person name="Abrahante J.E."/>
            <person name="Garbe J."/>
            <person name="Badalamenti J.P."/>
            <person name="Herman A."/>
            <person name="Mangelson H."/>
            <person name="Liachko I."/>
            <person name="Sullivan S."/>
            <person name="Sone E.D."/>
            <person name="Koren S."/>
            <person name="Silverstein K.A.T."/>
            <person name="Beckman K.B."/>
            <person name="Gohl D.M."/>
        </authorList>
    </citation>
    <scope>NUCLEOTIDE SEQUENCE</scope>
    <source>
        <strain evidence="1">Duluth1</strain>
        <tissue evidence="1">Whole animal</tissue>
    </source>
</reference>
<proteinExistence type="predicted"/>
<keyword evidence="2" id="KW-1185">Reference proteome</keyword>
<dbReference type="EMBL" id="JAIWYP010000001">
    <property type="protein sequence ID" value="KAH3881672.1"/>
    <property type="molecule type" value="Genomic_DNA"/>
</dbReference>
<reference evidence="1" key="2">
    <citation type="submission" date="2020-11" db="EMBL/GenBank/DDBJ databases">
        <authorList>
            <person name="McCartney M.A."/>
            <person name="Auch B."/>
            <person name="Kono T."/>
            <person name="Mallez S."/>
            <person name="Becker A."/>
            <person name="Gohl D.M."/>
            <person name="Silverstein K.A.T."/>
            <person name="Koren S."/>
            <person name="Bechman K.B."/>
            <person name="Herman A."/>
            <person name="Abrahante J.E."/>
            <person name="Garbe J."/>
        </authorList>
    </citation>
    <scope>NUCLEOTIDE SEQUENCE</scope>
    <source>
        <strain evidence="1">Duluth1</strain>
        <tissue evidence="1">Whole animal</tissue>
    </source>
</reference>
<sequence>MSVAIVLGVANYCKDSATPVKAEEGLSGGLTTNKNGSIGCYGNQTSFLEDELKDLDAEGRTIITQHRVRYK</sequence>
<organism evidence="1 2">
    <name type="scientific">Dreissena polymorpha</name>
    <name type="common">Zebra mussel</name>
    <name type="synonym">Mytilus polymorpha</name>
    <dbReference type="NCBI Taxonomy" id="45954"/>
    <lineage>
        <taxon>Eukaryota</taxon>
        <taxon>Metazoa</taxon>
        <taxon>Spiralia</taxon>
        <taxon>Lophotrochozoa</taxon>
        <taxon>Mollusca</taxon>
        <taxon>Bivalvia</taxon>
        <taxon>Autobranchia</taxon>
        <taxon>Heteroconchia</taxon>
        <taxon>Euheterodonta</taxon>
        <taxon>Imparidentia</taxon>
        <taxon>Neoheterodontei</taxon>
        <taxon>Myida</taxon>
        <taxon>Dreissenoidea</taxon>
        <taxon>Dreissenidae</taxon>
        <taxon>Dreissena</taxon>
    </lineage>
</organism>
<comment type="caution">
    <text evidence="1">The sequence shown here is derived from an EMBL/GenBank/DDBJ whole genome shotgun (WGS) entry which is preliminary data.</text>
</comment>
<protein>
    <submittedName>
        <fullName evidence="1">Uncharacterized protein</fullName>
    </submittedName>
</protein>
<evidence type="ECO:0000313" key="1">
    <source>
        <dbReference type="EMBL" id="KAH3881672.1"/>
    </source>
</evidence>
<evidence type="ECO:0000313" key="2">
    <source>
        <dbReference type="Proteomes" id="UP000828390"/>
    </source>
</evidence>
<dbReference type="Proteomes" id="UP000828390">
    <property type="component" value="Unassembled WGS sequence"/>
</dbReference>
<dbReference type="Gene3D" id="3.60.10.10">
    <property type="entry name" value="Endonuclease/exonuclease/phosphatase"/>
    <property type="match status" value="1"/>
</dbReference>